<protein>
    <submittedName>
        <fullName evidence="9">ABC transporter permease protein</fullName>
    </submittedName>
</protein>
<accession>A0AB38VSZ6</accession>
<dbReference type="EMBL" id="LR134377">
    <property type="protein sequence ID" value="VEH05041.1"/>
    <property type="molecule type" value="Genomic_DNA"/>
</dbReference>
<evidence type="ECO:0000313" key="10">
    <source>
        <dbReference type="Proteomes" id="UP000271380"/>
    </source>
</evidence>
<gene>
    <name evidence="9" type="primary">mdtH</name>
    <name evidence="9" type="ORF">NCTC949_00398</name>
</gene>
<dbReference type="PANTHER" id="PTHR23517">
    <property type="entry name" value="RESISTANCE PROTEIN MDTM, PUTATIVE-RELATED-RELATED"/>
    <property type="match status" value="1"/>
</dbReference>
<dbReference type="InterPro" id="IPR011701">
    <property type="entry name" value="MFS"/>
</dbReference>
<comment type="subcellular location">
    <subcellularLocation>
        <location evidence="1">Cell membrane</location>
        <topology evidence="1">Multi-pass membrane protein</topology>
    </subcellularLocation>
</comment>
<dbReference type="GO" id="GO:0005886">
    <property type="term" value="C:plasma membrane"/>
    <property type="evidence" value="ECO:0007669"/>
    <property type="project" value="UniProtKB-SubCell"/>
</dbReference>
<evidence type="ECO:0000256" key="3">
    <source>
        <dbReference type="ARBA" id="ARBA00022475"/>
    </source>
</evidence>
<feature type="transmembrane region" description="Helical" evidence="7">
    <location>
        <begin position="112"/>
        <end position="135"/>
    </location>
</feature>
<feature type="domain" description="Major facilitator superfamily (MFS) profile" evidence="8">
    <location>
        <begin position="21"/>
        <end position="414"/>
    </location>
</feature>
<evidence type="ECO:0000256" key="7">
    <source>
        <dbReference type="SAM" id="Phobius"/>
    </source>
</evidence>
<feature type="transmembrane region" description="Helical" evidence="7">
    <location>
        <begin position="181"/>
        <end position="199"/>
    </location>
</feature>
<feature type="transmembrane region" description="Helical" evidence="7">
    <location>
        <begin position="53"/>
        <end position="75"/>
    </location>
</feature>
<dbReference type="AlphaFoldDB" id="A0AB38VSZ6"/>
<feature type="transmembrane region" description="Helical" evidence="7">
    <location>
        <begin position="389"/>
        <end position="410"/>
    </location>
</feature>
<organism evidence="9 10">
    <name type="scientific">Corynebacterium kutscheri</name>
    <dbReference type="NCBI Taxonomy" id="35755"/>
    <lineage>
        <taxon>Bacteria</taxon>
        <taxon>Bacillati</taxon>
        <taxon>Actinomycetota</taxon>
        <taxon>Actinomycetes</taxon>
        <taxon>Mycobacteriales</taxon>
        <taxon>Corynebacteriaceae</taxon>
        <taxon>Corynebacterium</taxon>
    </lineage>
</organism>
<feature type="transmembrane region" description="Helical" evidence="7">
    <location>
        <begin position="24"/>
        <end position="47"/>
    </location>
</feature>
<name>A0AB38VSZ6_9CORY</name>
<dbReference type="InterPro" id="IPR020846">
    <property type="entry name" value="MFS_dom"/>
</dbReference>
<evidence type="ECO:0000313" key="9">
    <source>
        <dbReference type="EMBL" id="VEH05041.1"/>
    </source>
</evidence>
<evidence type="ECO:0000256" key="2">
    <source>
        <dbReference type="ARBA" id="ARBA00022448"/>
    </source>
</evidence>
<evidence type="ECO:0000256" key="6">
    <source>
        <dbReference type="ARBA" id="ARBA00023136"/>
    </source>
</evidence>
<dbReference type="SUPFAM" id="SSF103473">
    <property type="entry name" value="MFS general substrate transporter"/>
    <property type="match status" value="1"/>
</dbReference>
<dbReference type="Proteomes" id="UP000271380">
    <property type="component" value="Chromosome"/>
</dbReference>
<dbReference type="Pfam" id="PF07690">
    <property type="entry name" value="MFS_1"/>
    <property type="match status" value="1"/>
</dbReference>
<dbReference type="PROSITE" id="PS50850">
    <property type="entry name" value="MFS"/>
    <property type="match status" value="1"/>
</dbReference>
<keyword evidence="3" id="KW-1003">Cell membrane</keyword>
<dbReference type="InterPro" id="IPR050171">
    <property type="entry name" value="MFS_Transporters"/>
</dbReference>
<keyword evidence="6 7" id="KW-0472">Membrane</keyword>
<feature type="transmembrane region" description="Helical" evidence="7">
    <location>
        <begin position="220"/>
        <end position="237"/>
    </location>
</feature>
<dbReference type="InterPro" id="IPR036259">
    <property type="entry name" value="MFS_trans_sf"/>
</dbReference>
<dbReference type="RefSeq" id="WP_232010943.1">
    <property type="nucleotide sequence ID" value="NZ_LR134377.1"/>
</dbReference>
<evidence type="ECO:0000256" key="4">
    <source>
        <dbReference type="ARBA" id="ARBA00022692"/>
    </source>
</evidence>
<evidence type="ECO:0000259" key="8">
    <source>
        <dbReference type="PROSITE" id="PS50850"/>
    </source>
</evidence>
<feature type="transmembrane region" description="Helical" evidence="7">
    <location>
        <begin position="316"/>
        <end position="336"/>
    </location>
</feature>
<keyword evidence="5 7" id="KW-1133">Transmembrane helix</keyword>
<feature type="transmembrane region" description="Helical" evidence="7">
    <location>
        <begin position="156"/>
        <end position="175"/>
    </location>
</feature>
<sequence length="427" mass="45473">MHHTDYSLRTQARRFSKISLELKLLLSTQMLFNIGFYLVVPFLAVYMSEDLRLGGAMIGLVLGVRTFSQQGMFFLGGALADRFGMKPILLTGIAIRIAGFTAAGLSTSVSTLMVGVILIGFGAALFSPAVEAALAASSAQSRGGMSRADIFALDSLFLNIGSVLGPVLGALLIPFGFKTVALIGAVIFGAIFITHAFVVKNIETVREKSLFDGLNKVIRNPLFIIFGVAYSANLVAYNLMYLGLPVELHRATGHQGALGWLFAYVSILTIVVQMPLSTWAQKLNIAMATSAGTIIQGIGFFLLGVCAIFTPLPGLAALLPSLLMLTLLHVGQMIAIPVSRDLVGVIAQEQNLGTYFGVLNSFGGFAVMISSLAMGYLLDLALITQPQAIIPWAVAGFMMLFSALGLVLTVKKVHNINTGDIVHPETL</sequence>
<reference evidence="9 10" key="1">
    <citation type="submission" date="2018-12" db="EMBL/GenBank/DDBJ databases">
        <authorList>
            <consortium name="Pathogen Informatics"/>
        </authorList>
    </citation>
    <scope>NUCLEOTIDE SEQUENCE [LARGE SCALE GENOMIC DNA]</scope>
    <source>
        <strain evidence="9 10">NCTC949</strain>
    </source>
</reference>
<keyword evidence="4 7" id="KW-0812">Transmembrane</keyword>
<dbReference type="PANTHER" id="PTHR23517:SF2">
    <property type="entry name" value="MULTIDRUG RESISTANCE PROTEIN MDTH"/>
    <property type="match status" value="1"/>
</dbReference>
<feature type="transmembrane region" description="Helical" evidence="7">
    <location>
        <begin position="288"/>
        <end position="310"/>
    </location>
</feature>
<evidence type="ECO:0000256" key="5">
    <source>
        <dbReference type="ARBA" id="ARBA00022989"/>
    </source>
</evidence>
<keyword evidence="2" id="KW-0813">Transport</keyword>
<feature type="transmembrane region" description="Helical" evidence="7">
    <location>
        <begin position="87"/>
        <end position="106"/>
    </location>
</feature>
<evidence type="ECO:0000256" key="1">
    <source>
        <dbReference type="ARBA" id="ARBA00004651"/>
    </source>
</evidence>
<proteinExistence type="predicted"/>
<dbReference type="Gene3D" id="1.20.1250.20">
    <property type="entry name" value="MFS general substrate transporter like domains"/>
    <property type="match status" value="1"/>
</dbReference>
<feature type="transmembrane region" description="Helical" evidence="7">
    <location>
        <begin position="357"/>
        <end position="377"/>
    </location>
</feature>
<feature type="transmembrane region" description="Helical" evidence="7">
    <location>
        <begin position="257"/>
        <end position="276"/>
    </location>
</feature>
<dbReference type="GO" id="GO:0022857">
    <property type="term" value="F:transmembrane transporter activity"/>
    <property type="evidence" value="ECO:0007669"/>
    <property type="project" value="InterPro"/>
</dbReference>